<evidence type="ECO:0000256" key="10">
    <source>
        <dbReference type="SAM" id="MobiDB-lite"/>
    </source>
</evidence>
<feature type="compositionally biased region" description="Polar residues" evidence="10">
    <location>
        <begin position="330"/>
        <end position="340"/>
    </location>
</feature>
<proteinExistence type="inferred from homology"/>
<organism evidence="11 12">
    <name type="scientific">Acrobeloides nanus</name>
    <dbReference type="NCBI Taxonomy" id="290746"/>
    <lineage>
        <taxon>Eukaryota</taxon>
        <taxon>Metazoa</taxon>
        <taxon>Ecdysozoa</taxon>
        <taxon>Nematoda</taxon>
        <taxon>Chromadorea</taxon>
        <taxon>Rhabditida</taxon>
        <taxon>Tylenchina</taxon>
        <taxon>Cephalobomorpha</taxon>
        <taxon>Cephaloboidea</taxon>
        <taxon>Cephalobidae</taxon>
        <taxon>Acrobeloides</taxon>
    </lineage>
</organism>
<evidence type="ECO:0000256" key="3">
    <source>
        <dbReference type="ARBA" id="ARBA00022679"/>
    </source>
</evidence>
<dbReference type="EC" id="2.7.4.24" evidence="9"/>
<sequence length="670" mass="74625">MKPKENKSSNSDTEEPNTSPSLLLIIKWGGELTTAGVLQAEALGKLFRTLYPGIQRTDGKDGPEDTQGLGFLRLHSTYRHDLKIYSSDEGRVQMTAASFAKGLLALEGELTPILMQMVKSANTDGLLNDDYNARQFQNELKSYLHSILQASSGEFERFYLCVKNMADIVVPQEYGISEESKIRIAQRVCTPLMAKMKNDLHRCVQSPEEDNESLTRLDPRASEGIATPMRHVRTRLYFTSESHIHTLMNLIRYGGLCSPDDKKWQRAMNFLSGVTEFNYMSQVVFMVYEDSRNESEKEGKDRFHIELLFSPGLYPCFQTEKERIYESRFNSTKQKMQNPLNSKSKKHKHNGSSGGASAEASDKETADVEATKKDSTSARKDSIVENFTSQRSKSTDSSMIEKSRKIKAKMLLEVSNSPEQGGPLTGESDDDLGSDHAVNLVVLGEITGKQFTADELAMHSPPNLHNRKRHPTGGTKIINNTGSPDEPDNDNQTKFYIPNPIVKSMSESTCNLSINIGKPVGLSLYHHLISPELEENQATVGSGRGKWANELVAETRAAMAKEAVESGNVVSPYASSSGISTKNEDYEDRRPTASAVFTRGDVIVMKRSESSDPNPLSEMPGNASTATIGTTNDEQNYNNVRRSRFPYRFKHHTVNLLTDDSKKDTNETIE</sequence>
<keyword evidence="3 9" id="KW-0808">Transferase</keyword>
<dbReference type="InterPro" id="IPR029033">
    <property type="entry name" value="His_PPase_superfam"/>
</dbReference>
<evidence type="ECO:0000313" key="11">
    <source>
        <dbReference type="Proteomes" id="UP000887540"/>
    </source>
</evidence>
<dbReference type="GO" id="GO:0032958">
    <property type="term" value="P:inositol phosphate biosynthetic process"/>
    <property type="evidence" value="ECO:0007669"/>
    <property type="project" value="TreeGrafter"/>
</dbReference>
<dbReference type="PANTHER" id="PTHR12750">
    <property type="entry name" value="DIPHOSPHOINOSITOL PENTAKISPHOSPHATE KINASE"/>
    <property type="match status" value="1"/>
</dbReference>
<keyword evidence="5 9" id="KW-0418">Kinase</keyword>
<comment type="function">
    <text evidence="9">Bifunctional inositol kinase that acts in concert with the IP6K kinases to synthesize the diphosphate group-containing inositol pyrophosphates diphosphoinositol pentakisphosphate, PP-InsP5, and bis-diphosphoinositol tetrakisphosphate, (PP)2-InsP4. PP-InsP5 and (PP)2-InsP4, also respectively called InsP7 and InsP8, may regulate a variety of cellular processes, including apoptosis, vesicle trafficking, cytoskeletal dynamics, and exocytosis. Phosphorylates inositol hexakisphosphate (InsP6).</text>
</comment>
<comment type="catalytic activity">
    <reaction evidence="8">
        <text>1D-myo-inositol hexakisphosphate + ATP = 1-diphospho-1D-myo-inositol 2,3,4,5,6-pentakisphosphate + ADP</text>
        <dbReference type="Rhea" id="RHEA:37459"/>
        <dbReference type="ChEBI" id="CHEBI:30616"/>
        <dbReference type="ChEBI" id="CHEBI:58130"/>
        <dbReference type="ChEBI" id="CHEBI:74946"/>
        <dbReference type="ChEBI" id="CHEBI:456216"/>
        <dbReference type="EC" id="2.7.4.24"/>
    </reaction>
    <physiologicalReaction direction="left-to-right" evidence="8">
        <dbReference type="Rhea" id="RHEA:37460"/>
    </physiologicalReaction>
</comment>
<dbReference type="CDD" id="cd07061">
    <property type="entry name" value="HP_HAP_like"/>
    <property type="match status" value="1"/>
</dbReference>
<keyword evidence="2 9" id="KW-0963">Cytoplasm</keyword>
<feature type="region of interest" description="Disordered" evidence="10">
    <location>
        <begin position="413"/>
        <end position="432"/>
    </location>
</feature>
<dbReference type="InterPro" id="IPR000560">
    <property type="entry name" value="His_Pase_clade-2"/>
</dbReference>
<feature type="region of interest" description="Disordered" evidence="10">
    <location>
        <begin position="459"/>
        <end position="491"/>
    </location>
</feature>
<comment type="catalytic activity">
    <reaction evidence="7">
        <text>5-diphospho-1D-myo-inositol 1,2,3,4,6-pentakisphosphate + ATP + H(+) = 1,5-bis(diphospho)-1D-myo-inositol 2,3,4,6-tetrakisphosphate + ADP</text>
        <dbReference type="Rhea" id="RHEA:10276"/>
        <dbReference type="ChEBI" id="CHEBI:15378"/>
        <dbReference type="ChEBI" id="CHEBI:30616"/>
        <dbReference type="ChEBI" id="CHEBI:58628"/>
        <dbReference type="ChEBI" id="CHEBI:77983"/>
        <dbReference type="ChEBI" id="CHEBI:456216"/>
        <dbReference type="EC" id="2.7.4.24"/>
    </reaction>
    <physiologicalReaction direction="left-to-right" evidence="7">
        <dbReference type="Rhea" id="RHEA:10277"/>
    </physiologicalReaction>
</comment>
<evidence type="ECO:0000256" key="9">
    <source>
        <dbReference type="RuleBase" id="RU365032"/>
    </source>
</evidence>
<feature type="compositionally biased region" description="Basic and acidic residues" evidence="10">
    <location>
        <begin position="360"/>
        <end position="383"/>
    </location>
</feature>
<dbReference type="PANTHER" id="PTHR12750:SF9">
    <property type="entry name" value="INOSITOL HEXAKISPHOSPHATE AND DIPHOSPHOINOSITOL-PENTAKISPHOSPHATE KINASE"/>
    <property type="match status" value="1"/>
</dbReference>
<dbReference type="Pfam" id="PF00328">
    <property type="entry name" value="His_Phos_2"/>
    <property type="match status" value="2"/>
</dbReference>
<dbReference type="SUPFAM" id="SSF53254">
    <property type="entry name" value="Phosphoglycerate mutase-like"/>
    <property type="match status" value="1"/>
</dbReference>
<evidence type="ECO:0000256" key="2">
    <source>
        <dbReference type="ARBA" id="ARBA00022490"/>
    </source>
</evidence>
<evidence type="ECO:0000256" key="5">
    <source>
        <dbReference type="ARBA" id="ARBA00022777"/>
    </source>
</evidence>
<accession>A0A914ER27</accession>
<keyword evidence="6 9" id="KW-0067">ATP-binding</keyword>
<evidence type="ECO:0000256" key="4">
    <source>
        <dbReference type="ARBA" id="ARBA00022741"/>
    </source>
</evidence>
<dbReference type="Proteomes" id="UP000887540">
    <property type="component" value="Unplaced"/>
</dbReference>
<feature type="region of interest" description="Disordered" evidence="10">
    <location>
        <begin position="608"/>
        <end position="638"/>
    </location>
</feature>
<keyword evidence="11" id="KW-1185">Reference proteome</keyword>
<keyword evidence="4 9" id="KW-0547">Nucleotide-binding</keyword>
<protein>
    <recommendedName>
        <fullName evidence="9">Inositol hexakisphosphate and diphosphoinositol-pentakisphosphate kinase</fullName>
        <ecNumber evidence="9">2.7.4.24</ecNumber>
    </recommendedName>
</protein>
<dbReference type="GO" id="GO:0000828">
    <property type="term" value="F:inositol hexakisphosphate kinase activity"/>
    <property type="evidence" value="ECO:0007669"/>
    <property type="project" value="UniProtKB-ARBA"/>
</dbReference>
<dbReference type="GO" id="GO:0016791">
    <property type="term" value="F:phosphatase activity"/>
    <property type="evidence" value="ECO:0007669"/>
    <property type="project" value="UniProtKB-ARBA"/>
</dbReference>
<dbReference type="GO" id="GO:0005524">
    <property type="term" value="F:ATP binding"/>
    <property type="evidence" value="ECO:0007669"/>
    <property type="project" value="UniProtKB-KW"/>
</dbReference>
<evidence type="ECO:0000256" key="8">
    <source>
        <dbReference type="ARBA" id="ARBA00034629"/>
    </source>
</evidence>
<dbReference type="Gene3D" id="3.40.50.1240">
    <property type="entry name" value="Phosphoglycerate mutase-like"/>
    <property type="match status" value="1"/>
</dbReference>
<dbReference type="WBParaSite" id="ACRNAN_scaffold9917.g15019.t1">
    <property type="protein sequence ID" value="ACRNAN_scaffold9917.g15019.t1"/>
    <property type="gene ID" value="ACRNAN_scaffold9917.g15019"/>
</dbReference>
<reference evidence="12" key="1">
    <citation type="submission" date="2022-11" db="UniProtKB">
        <authorList>
            <consortium name="WormBaseParasite"/>
        </authorList>
    </citation>
    <scope>IDENTIFICATION</scope>
</reference>
<evidence type="ECO:0000256" key="6">
    <source>
        <dbReference type="ARBA" id="ARBA00022840"/>
    </source>
</evidence>
<dbReference type="GO" id="GO:0033857">
    <property type="term" value="F:5-diphosphoinositol pentakisphosphate 1-kinase activity"/>
    <property type="evidence" value="ECO:0007669"/>
    <property type="project" value="TreeGrafter"/>
</dbReference>
<comment type="similarity">
    <text evidence="1 9">Belongs to the histidine acid phosphatase family. VIP1 subfamily.</text>
</comment>
<dbReference type="GO" id="GO:0005829">
    <property type="term" value="C:cytosol"/>
    <property type="evidence" value="ECO:0007669"/>
    <property type="project" value="UniProtKB-SubCell"/>
</dbReference>
<dbReference type="GO" id="GO:0006020">
    <property type="term" value="P:inositol metabolic process"/>
    <property type="evidence" value="ECO:0007669"/>
    <property type="project" value="TreeGrafter"/>
</dbReference>
<feature type="compositionally biased region" description="Polar residues" evidence="10">
    <location>
        <begin position="622"/>
        <end position="638"/>
    </location>
</feature>
<evidence type="ECO:0000256" key="7">
    <source>
        <dbReference type="ARBA" id="ARBA00033696"/>
    </source>
</evidence>
<dbReference type="InterPro" id="IPR037446">
    <property type="entry name" value="His_Pase_VIP1"/>
</dbReference>
<evidence type="ECO:0000256" key="1">
    <source>
        <dbReference type="ARBA" id="ARBA00005609"/>
    </source>
</evidence>
<feature type="region of interest" description="Disordered" evidence="10">
    <location>
        <begin position="330"/>
        <end position="402"/>
    </location>
</feature>
<evidence type="ECO:0000313" key="12">
    <source>
        <dbReference type="WBParaSite" id="ACRNAN_scaffold9917.g15019.t1"/>
    </source>
</evidence>
<dbReference type="AlphaFoldDB" id="A0A914ER27"/>
<comment type="subcellular location">
    <subcellularLocation>
        <location evidence="9">Cytoplasm</location>
        <location evidence="9">Cytosol</location>
    </subcellularLocation>
</comment>
<name>A0A914ER27_9BILA</name>
<feature type="compositionally biased region" description="Polar residues" evidence="10">
    <location>
        <begin position="385"/>
        <end position="400"/>
    </location>
</feature>